<evidence type="ECO:0000256" key="1">
    <source>
        <dbReference type="ARBA" id="ARBA00022617"/>
    </source>
</evidence>
<dbReference type="PANTHER" id="PTHR35008">
    <property type="entry name" value="BLL4482 PROTEIN-RELATED"/>
    <property type="match status" value="1"/>
</dbReference>
<dbReference type="PROSITE" id="PS51007">
    <property type="entry name" value="CYTC"/>
    <property type="match status" value="1"/>
</dbReference>
<evidence type="ECO:0000256" key="2">
    <source>
        <dbReference type="ARBA" id="ARBA00022723"/>
    </source>
</evidence>
<dbReference type="InterPro" id="IPR036909">
    <property type="entry name" value="Cyt_c-like_dom_sf"/>
</dbReference>
<dbReference type="Pfam" id="PF00034">
    <property type="entry name" value="Cytochrom_C"/>
    <property type="match status" value="1"/>
</dbReference>
<evidence type="ECO:0000256" key="3">
    <source>
        <dbReference type="ARBA" id="ARBA00023004"/>
    </source>
</evidence>
<dbReference type="Gene3D" id="1.10.760.10">
    <property type="entry name" value="Cytochrome c-like domain"/>
    <property type="match status" value="1"/>
</dbReference>
<evidence type="ECO:0000259" key="5">
    <source>
        <dbReference type="PROSITE" id="PS51007"/>
    </source>
</evidence>
<organism evidence="6 7">
    <name type="scientific">Aminobacter ciceronei</name>
    <dbReference type="NCBI Taxonomy" id="150723"/>
    <lineage>
        <taxon>Bacteria</taxon>
        <taxon>Pseudomonadati</taxon>
        <taxon>Pseudomonadota</taxon>
        <taxon>Alphaproteobacteria</taxon>
        <taxon>Hyphomicrobiales</taxon>
        <taxon>Phyllobacteriaceae</taxon>
        <taxon>Aminobacter</taxon>
    </lineage>
</organism>
<dbReference type="InterPro" id="IPR051459">
    <property type="entry name" value="Cytochrome_c-type_DH"/>
</dbReference>
<reference evidence="6 7" key="1">
    <citation type="submission" date="2020-08" db="EMBL/GenBank/DDBJ databases">
        <title>Genomic Encyclopedia of Type Strains, Phase IV (KMG-IV): sequencing the most valuable type-strain genomes for metagenomic binning, comparative biology and taxonomic classification.</title>
        <authorList>
            <person name="Goeker M."/>
        </authorList>
    </citation>
    <scope>NUCLEOTIDE SEQUENCE [LARGE SCALE GENOMIC DNA]</scope>
    <source>
        <strain evidence="6 7">DSM 17455</strain>
    </source>
</reference>
<evidence type="ECO:0000313" key="7">
    <source>
        <dbReference type="Proteomes" id="UP000587524"/>
    </source>
</evidence>
<dbReference type="SUPFAM" id="SSF46626">
    <property type="entry name" value="Cytochrome c"/>
    <property type="match status" value="1"/>
</dbReference>
<evidence type="ECO:0000313" key="6">
    <source>
        <dbReference type="EMBL" id="MBA9024018.1"/>
    </source>
</evidence>
<evidence type="ECO:0000256" key="4">
    <source>
        <dbReference type="PROSITE-ProRule" id="PRU00433"/>
    </source>
</evidence>
<keyword evidence="2 4" id="KW-0479">Metal-binding</keyword>
<gene>
    <name evidence="6" type="ORF">HNQ97_006053</name>
</gene>
<keyword evidence="3 4" id="KW-0408">Iron</keyword>
<accession>A0ABR6CG46</accession>
<feature type="domain" description="Cytochrome c" evidence="5">
    <location>
        <begin position="39"/>
        <end position="138"/>
    </location>
</feature>
<comment type="caution">
    <text evidence="6">The sequence shown here is derived from an EMBL/GenBank/DDBJ whole genome shotgun (WGS) entry which is preliminary data.</text>
</comment>
<dbReference type="InterPro" id="IPR009056">
    <property type="entry name" value="Cyt_c-like_dom"/>
</dbReference>
<dbReference type="Proteomes" id="UP000587524">
    <property type="component" value="Unassembled WGS sequence"/>
</dbReference>
<name>A0ABR6CG46_9HYPH</name>
<dbReference type="RefSeq" id="WP_182575947.1">
    <property type="nucleotide sequence ID" value="NZ_JACJHZ010000045.1"/>
</dbReference>
<dbReference type="PANTHER" id="PTHR35008:SF4">
    <property type="entry name" value="BLL4482 PROTEIN"/>
    <property type="match status" value="1"/>
</dbReference>
<protein>
    <submittedName>
        <fullName evidence="6">Mono/diheme cytochrome c family protein</fullName>
    </submittedName>
</protein>
<dbReference type="EMBL" id="JACJHZ010000045">
    <property type="protein sequence ID" value="MBA9024018.1"/>
    <property type="molecule type" value="Genomic_DNA"/>
</dbReference>
<keyword evidence="1 4" id="KW-0349">Heme</keyword>
<sequence length="160" mass="18008">MTKMGLSILVALAAAAGVFAGYVFLFRSPEGFLKADDVRVVARGNAVYVQYCASCHGRNLEGQPDWQTRNKEGFLPAPPHDQSGHTWHHPDRLLLNITKLGLVEAANLRDYRTRMPTFGGVLTDDDIIAVLSYIKSTWPEEIQKRHDNLNRAYESRQVVR</sequence>
<keyword evidence="7" id="KW-1185">Reference proteome</keyword>
<proteinExistence type="predicted"/>